<evidence type="ECO:0000256" key="4">
    <source>
        <dbReference type="SAM" id="Coils"/>
    </source>
</evidence>
<dbReference type="PANTHER" id="PTHR30408">
    <property type="entry name" value="TYPE-1 RESTRICTION ENZYME ECOKI SPECIFICITY PROTEIN"/>
    <property type="match status" value="1"/>
</dbReference>
<gene>
    <name evidence="6" type="ordered locus">Anacy_6054</name>
</gene>
<keyword evidence="6" id="KW-0614">Plasmid</keyword>
<dbReference type="Proteomes" id="UP000010474">
    <property type="component" value="Plasmid pANACY.03"/>
</dbReference>
<keyword evidence="2" id="KW-0680">Restriction system</keyword>
<keyword evidence="4" id="KW-0175">Coiled coil</keyword>
<feature type="domain" description="Type I restriction modification DNA specificity" evidence="5">
    <location>
        <begin position="38"/>
        <end position="192"/>
    </location>
</feature>
<dbReference type="CDD" id="cd17243">
    <property type="entry name" value="RMtype1_S_AchA6I-TRD2-CR2_like"/>
    <property type="match status" value="1"/>
</dbReference>
<dbReference type="InterPro" id="IPR052021">
    <property type="entry name" value="Type-I_RS_S_subunit"/>
</dbReference>
<organism evidence="6 7">
    <name type="scientific">Anabaena cylindrica (strain ATCC 27899 / PCC 7122)</name>
    <dbReference type="NCBI Taxonomy" id="272123"/>
    <lineage>
        <taxon>Bacteria</taxon>
        <taxon>Bacillati</taxon>
        <taxon>Cyanobacteriota</taxon>
        <taxon>Cyanophyceae</taxon>
        <taxon>Nostocales</taxon>
        <taxon>Nostocaceae</taxon>
        <taxon>Anabaena</taxon>
    </lineage>
</organism>
<dbReference type="GO" id="GO:0003677">
    <property type="term" value="F:DNA binding"/>
    <property type="evidence" value="ECO:0007669"/>
    <property type="project" value="UniProtKB-KW"/>
</dbReference>
<evidence type="ECO:0000259" key="5">
    <source>
        <dbReference type="Pfam" id="PF01420"/>
    </source>
</evidence>
<comment type="similarity">
    <text evidence="1">Belongs to the type-I restriction system S methylase family.</text>
</comment>
<dbReference type="HOGENOM" id="CLU_021095_2_2_3"/>
<keyword evidence="3" id="KW-0238">DNA-binding</keyword>
<dbReference type="Pfam" id="PF01420">
    <property type="entry name" value="Methylase_S"/>
    <property type="match status" value="2"/>
</dbReference>
<dbReference type="EMBL" id="CP003662">
    <property type="protein sequence ID" value="AFZ61331.1"/>
    <property type="molecule type" value="Genomic_DNA"/>
</dbReference>
<keyword evidence="7" id="KW-1185">Reference proteome</keyword>
<dbReference type="Gene3D" id="1.10.287.1120">
    <property type="entry name" value="Bipartite methylase S protein"/>
    <property type="match status" value="1"/>
</dbReference>
<dbReference type="PANTHER" id="PTHR30408:SF12">
    <property type="entry name" value="TYPE I RESTRICTION ENZYME MJAVIII SPECIFICITY SUBUNIT"/>
    <property type="match status" value="1"/>
</dbReference>
<name>K9ZQ81_ANACC</name>
<sequence length="427" mass="48210">MSEWKIYKIDQLKSSHKTAISIGPFGSRMKSDCYVLKGIPVIRGNNISDTPNFIGDFVFIAEEQAKDYKSSKVYKNDLVFPHRGNIGEAGIVTENQYKEYIISSSLMKLSCNTDLVYPKFLYYFFKSNQGRKKLLENASQVGTPGIATPLTSLKNIEINLPLLEEQKRIADILSCLDAKIENLRRQNETLEQIAQTLFKHWFIDFDFPNADGKPYKSSGGEMSPSELGDIPEGWRVGKFSTFFDLFSGGTPKTSISEYWSGSIKWLSAKDVTRNHKHFVIETEKTITSKGLQKSAAKLLPIYTTVVSARGTVGNYCLLSEEMAISQSNFGVYPKSSNQVFFGHLLMSSLIERLKSQAYGSVFDTVTASTFNELYILIPELNVAEDFENKIKLIFHKILLNEKQIKTLTKTRDALLPKLMSGQLRVKE</sequence>
<dbReference type="GO" id="GO:0009307">
    <property type="term" value="P:DNA restriction-modification system"/>
    <property type="evidence" value="ECO:0007669"/>
    <property type="project" value="UniProtKB-KW"/>
</dbReference>
<dbReference type="RefSeq" id="WP_015217797.1">
    <property type="nucleotide sequence ID" value="NC_019773.1"/>
</dbReference>
<protein>
    <submittedName>
        <fullName evidence="6">Restriction modification system DNA specificity domain protein</fullName>
    </submittedName>
</protein>
<feature type="domain" description="Type I restriction modification DNA specificity" evidence="5">
    <location>
        <begin position="231"/>
        <end position="382"/>
    </location>
</feature>
<evidence type="ECO:0000256" key="1">
    <source>
        <dbReference type="ARBA" id="ARBA00010923"/>
    </source>
</evidence>
<dbReference type="SUPFAM" id="SSF116734">
    <property type="entry name" value="DNA methylase specificity domain"/>
    <property type="match status" value="2"/>
</dbReference>
<geneLocation type="plasmid" evidence="6 7">
    <name>pANACY.03</name>
</geneLocation>
<evidence type="ECO:0000256" key="3">
    <source>
        <dbReference type="ARBA" id="ARBA00023125"/>
    </source>
</evidence>
<dbReference type="InterPro" id="IPR000055">
    <property type="entry name" value="Restrct_endonuc_typeI_TRD"/>
</dbReference>
<accession>K9ZQ81</accession>
<reference evidence="7" key="1">
    <citation type="journal article" date="2013" name="Proc. Natl. Acad. Sci. U.S.A.">
        <title>Improving the coverage of the cyanobacterial phylum using diversity-driven genome sequencing.</title>
        <authorList>
            <person name="Shih P.M."/>
            <person name="Wu D."/>
            <person name="Latifi A."/>
            <person name="Axen S.D."/>
            <person name="Fewer D.P."/>
            <person name="Talla E."/>
            <person name="Calteau A."/>
            <person name="Cai F."/>
            <person name="Tandeau de Marsac N."/>
            <person name="Rippka R."/>
            <person name="Herdman M."/>
            <person name="Sivonen K."/>
            <person name="Coursin T."/>
            <person name="Laurent T."/>
            <person name="Goodwin L."/>
            <person name="Nolan M."/>
            <person name="Davenport K.W."/>
            <person name="Han C.S."/>
            <person name="Rubin E.M."/>
            <person name="Eisen J.A."/>
            <person name="Woyke T."/>
            <person name="Gugger M."/>
            <person name="Kerfeld C.A."/>
        </authorList>
    </citation>
    <scope>NUCLEOTIDE SEQUENCE [LARGE SCALE GENOMIC DNA]</scope>
    <source>
        <strain evidence="7">ATCC 27899 / PCC 7122</strain>
    </source>
</reference>
<evidence type="ECO:0000313" key="7">
    <source>
        <dbReference type="Proteomes" id="UP000010474"/>
    </source>
</evidence>
<dbReference type="OrthoDB" id="9815652at2"/>
<dbReference type="KEGG" id="acy:Anacy_6054"/>
<dbReference type="Gene3D" id="3.90.220.20">
    <property type="entry name" value="DNA methylase specificity domains"/>
    <property type="match status" value="2"/>
</dbReference>
<dbReference type="AlphaFoldDB" id="K9ZQ81"/>
<evidence type="ECO:0000313" key="6">
    <source>
        <dbReference type="EMBL" id="AFZ61331.1"/>
    </source>
</evidence>
<proteinExistence type="inferred from homology"/>
<dbReference type="PATRIC" id="fig|272123.3.peg.6577"/>
<feature type="coiled-coil region" evidence="4">
    <location>
        <begin position="173"/>
        <end position="200"/>
    </location>
</feature>
<dbReference type="REBASE" id="58496">
    <property type="entry name" value="S.Acy7122ORF6051P"/>
</dbReference>
<evidence type="ECO:0000256" key="2">
    <source>
        <dbReference type="ARBA" id="ARBA00022747"/>
    </source>
</evidence>
<dbReference type="InterPro" id="IPR044946">
    <property type="entry name" value="Restrct_endonuc_typeI_TRD_sf"/>
</dbReference>